<protein>
    <submittedName>
        <fullName evidence="2">Predicted glyoxalase/bleomycin resistance protein/dioxygenase</fullName>
    </submittedName>
</protein>
<dbReference type="STRING" id="61635.BN85305000"/>
<dbReference type="Gene3D" id="3.10.180.10">
    <property type="entry name" value="2,3-Dihydroxybiphenyl 1,2-Dioxygenase, domain 1"/>
    <property type="match status" value="2"/>
</dbReference>
<dbReference type="AlphaFoldDB" id="U4KMX2"/>
<feature type="domain" description="VOC" evidence="1">
    <location>
        <begin position="11"/>
        <end position="126"/>
    </location>
</feature>
<accession>U4KMX2</accession>
<proteinExistence type="predicted"/>
<evidence type="ECO:0000313" key="2">
    <source>
        <dbReference type="EMBL" id="CCV65521.1"/>
    </source>
</evidence>
<evidence type="ECO:0000313" key="3">
    <source>
        <dbReference type="Proteomes" id="UP000032737"/>
    </source>
</evidence>
<dbReference type="KEGG" id="abra:BN85305000"/>
<dbReference type="HOGENOM" id="CLU_059557_0_0_14"/>
<dbReference type="PROSITE" id="PS51819">
    <property type="entry name" value="VOC"/>
    <property type="match status" value="1"/>
</dbReference>
<keyword evidence="3" id="KW-1185">Reference proteome</keyword>
<dbReference type="OrthoDB" id="9792626at2"/>
<dbReference type="Proteomes" id="UP000032737">
    <property type="component" value="Chromosome"/>
</dbReference>
<evidence type="ECO:0000259" key="1">
    <source>
        <dbReference type="PROSITE" id="PS51819"/>
    </source>
</evidence>
<dbReference type="EMBL" id="FO681348">
    <property type="protein sequence ID" value="CCV65521.1"/>
    <property type="molecule type" value="Genomic_DNA"/>
</dbReference>
<keyword evidence="2" id="KW-0223">Dioxygenase</keyword>
<dbReference type="GO" id="GO:0051213">
    <property type="term" value="F:dioxygenase activity"/>
    <property type="evidence" value="ECO:0007669"/>
    <property type="project" value="UniProtKB-KW"/>
</dbReference>
<organism evidence="2 3">
    <name type="scientific">Acholeplasma brassicae</name>
    <dbReference type="NCBI Taxonomy" id="61635"/>
    <lineage>
        <taxon>Bacteria</taxon>
        <taxon>Bacillati</taxon>
        <taxon>Mycoplasmatota</taxon>
        <taxon>Mollicutes</taxon>
        <taxon>Acholeplasmatales</taxon>
        <taxon>Acholeplasmataceae</taxon>
        <taxon>Acholeplasma</taxon>
    </lineage>
</organism>
<dbReference type="PANTHER" id="PTHR43279:SF1">
    <property type="entry name" value="CATECHOL-2,3-DIOXYGENASE"/>
    <property type="match status" value="1"/>
</dbReference>
<sequence>MNQFHQKPTTHLGVITLEVVNLEKMTKYYETVLGLTTLEESSDEVLLGVSNKPLIKLYNNKNTIKAYERQSGLYHLAILLPTMKDFASYLLYLNDLKLIEGLSDHGVSNAVYFTDIEGNGIEVYADNEPQLWPRKNGQIEMVTEQVDVEKLMKLNPRPFTKLPEETVLGHIHLHVSNLEEAKAFYVGLLGLDLIQAYGNQALFLSFGGYHHHIGLNTWLGTNIKNRQNNQSGIKSYRLIFNDEETRSNVVKRLVASGYNVDQSTSVYQVTDPFGLTIQLAL</sequence>
<dbReference type="PANTHER" id="PTHR43279">
    <property type="entry name" value="CATECHOL-2,3-DIOXYGENASE"/>
    <property type="match status" value="1"/>
</dbReference>
<keyword evidence="2" id="KW-0560">Oxidoreductase</keyword>
<dbReference type="Pfam" id="PF00903">
    <property type="entry name" value="Glyoxalase"/>
    <property type="match status" value="2"/>
</dbReference>
<dbReference type="InterPro" id="IPR029068">
    <property type="entry name" value="Glyas_Bleomycin-R_OHBP_Dase"/>
</dbReference>
<name>U4KMX2_9MOLU</name>
<dbReference type="InterPro" id="IPR037523">
    <property type="entry name" value="VOC_core"/>
</dbReference>
<dbReference type="InterPro" id="IPR004360">
    <property type="entry name" value="Glyas_Fos-R_dOase_dom"/>
</dbReference>
<dbReference type="SUPFAM" id="SSF54593">
    <property type="entry name" value="Glyoxalase/Bleomycin resistance protein/Dihydroxybiphenyl dioxygenase"/>
    <property type="match status" value="2"/>
</dbReference>
<reference evidence="2 3" key="1">
    <citation type="journal article" date="2013" name="J. Mol. Microbiol. Biotechnol.">
        <title>Analysis of the Complete Genomes of Acholeplasma brassicae , A. palmae and A. laidlawii and Their Comparison to the Obligate Parasites from ' Candidatus Phytoplasma'.</title>
        <authorList>
            <person name="Kube M."/>
            <person name="Siewert C."/>
            <person name="Migdoll A.M."/>
            <person name="Duduk B."/>
            <person name="Holz S."/>
            <person name="Rabus R."/>
            <person name="Seemuller E."/>
            <person name="Mitrovic J."/>
            <person name="Muller I."/>
            <person name="Buttner C."/>
            <person name="Reinhardt R."/>
        </authorList>
    </citation>
    <scope>NUCLEOTIDE SEQUENCE [LARGE SCALE GENOMIC DNA]</scope>
    <source>
        <strain evidence="3">0502</strain>
    </source>
</reference>
<gene>
    <name evidence="2" type="ORF">BN85305000</name>
</gene>
<dbReference type="RefSeq" id="WP_030004376.1">
    <property type="nucleotide sequence ID" value="NC_022549.1"/>
</dbReference>
<dbReference type="CDD" id="cd16359">
    <property type="entry name" value="VOC_BsCatE_like_C"/>
    <property type="match status" value="1"/>
</dbReference>